<evidence type="ECO:0000313" key="2">
    <source>
        <dbReference type="Proteomes" id="UP000183809"/>
    </source>
</evidence>
<dbReference type="AlphaFoldDB" id="A0A1J9R0K8"/>
<dbReference type="GeneID" id="31013787"/>
<organism evidence="1 2">
    <name type="scientific">Diplodia corticola</name>
    <dbReference type="NCBI Taxonomy" id="236234"/>
    <lineage>
        <taxon>Eukaryota</taxon>
        <taxon>Fungi</taxon>
        <taxon>Dikarya</taxon>
        <taxon>Ascomycota</taxon>
        <taxon>Pezizomycotina</taxon>
        <taxon>Dothideomycetes</taxon>
        <taxon>Dothideomycetes incertae sedis</taxon>
        <taxon>Botryosphaeriales</taxon>
        <taxon>Botryosphaeriaceae</taxon>
        <taxon>Diplodia</taxon>
    </lineage>
</organism>
<gene>
    <name evidence="1" type="ORF">BKCO1_27000119</name>
</gene>
<dbReference type="OrthoDB" id="3029913at2759"/>
<dbReference type="RefSeq" id="XP_020130046.1">
    <property type="nucleotide sequence ID" value="XM_020273526.1"/>
</dbReference>
<name>A0A1J9R0K8_9PEZI</name>
<dbReference type="EMBL" id="MNUE01000027">
    <property type="protein sequence ID" value="OJD33786.1"/>
    <property type="molecule type" value="Genomic_DNA"/>
</dbReference>
<reference evidence="1 2" key="1">
    <citation type="submission" date="2016-10" db="EMBL/GenBank/DDBJ databases">
        <title>Proteomics and genomics reveal pathogen-plant mechanisms compatible with a hemibiotrophic lifestyle of Diplodia corticola.</title>
        <authorList>
            <person name="Fernandes I."/>
            <person name="De Jonge R."/>
            <person name="Van De Peer Y."/>
            <person name="Devreese B."/>
            <person name="Alves A."/>
            <person name="Esteves A.C."/>
        </authorList>
    </citation>
    <scope>NUCLEOTIDE SEQUENCE [LARGE SCALE GENOMIC DNA]</scope>
    <source>
        <strain evidence="1 2">CBS 112549</strain>
    </source>
</reference>
<protein>
    <submittedName>
        <fullName evidence="1">Uncharacterized protein</fullName>
    </submittedName>
</protein>
<dbReference type="Proteomes" id="UP000183809">
    <property type="component" value="Unassembled WGS sequence"/>
</dbReference>
<evidence type="ECO:0000313" key="1">
    <source>
        <dbReference type="EMBL" id="OJD33786.1"/>
    </source>
</evidence>
<accession>A0A1J9R0K8</accession>
<proteinExistence type="predicted"/>
<comment type="caution">
    <text evidence="1">The sequence shown here is derived from an EMBL/GenBank/DDBJ whole genome shotgun (WGS) entry which is preliminary data.</text>
</comment>
<keyword evidence="2" id="KW-1185">Reference proteome</keyword>
<sequence length="682" mass="72703">MSRPSTRPPCGVYGPGRQFEGQALPFRLPNGSVLSSFPTPGQGAPANALAHVVLSDPHLPWARPLSREEGPGGGDGARDAVPWLAVLVFTREELSVPAEELREMFSETSLRDGVVEQAETTLAVTMKAADVVKLRSTVSSLAACQDDEDETTDVVFVPSTLFAELVTAYDNDGDVVPQARPDASRYKYLAHVREVQADGMAEAGAEDEGSFGIVLSHRTGPLAGTQPEAVVAHLVSIEGVEDMDWPLDHSKSPRVAMASLHSWSFTTLPAGSPHMDATLRKLGQTAGMLRVPDPTISPGDYCPTADPKCLRQRLHDGYTLTRYRTPTGETTAALLRGPLTPVAVPYPLPPSPSANTLPTLDPDLGIPDITYSAARQVGRTLALASPSFTTALTRLLTSTTSAAPVASSPDWKAVHRWLQDLALLRNVPTTHLVADTASLPPESLRFFHVDRNWVAALVDGALSLGPSGSSVRRAAIRSQFDAEVDPMCGGGFLLRSAAVMERCTPGVRVVGVEQVAEGAAVAPSVLRQDVIDSDRGVVLCLLGSGGVLEPCGIRSIELAVPPGRQTFSAAAGLDADAFRTVYKRQGGGKAPWNECEWGRDAGPRRDGEVRHAAAVFKWGGGQREGEVRTLLFPAWVEDVRMVMEHYAKDVEQGEDFAGAAMVGVQLSDSVFQLVVAQRPTST</sequence>